<dbReference type="InterPro" id="IPR009057">
    <property type="entry name" value="Homeodomain-like_sf"/>
</dbReference>
<comment type="caution">
    <text evidence="2">The sequence shown here is derived from an EMBL/GenBank/DDBJ whole genome shotgun (WGS) entry which is preliminary data.</text>
</comment>
<sequence length="121" mass="13050">MLTTFSHNSRYRASSRHCSSRANTSSSSSRANRAKAIEVANPEDPTVTAVPQAPPPANRLQGPRLHWSPDLVALFDNAVETLGAGHVSAQAIYGVMNRADVSIEQVVSRLKTVRKITKRGG</sequence>
<dbReference type="EMBL" id="CABITT030000003">
    <property type="protein sequence ID" value="VVA99845.1"/>
    <property type="molecule type" value="Genomic_DNA"/>
</dbReference>
<dbReference type="Proteomes" id="UP000489600">
    <property type="component" value="Unassembled WGS sequence"/>
</dbReference>
<evidence type="ECO:0000256" key="1">
    <source>
        <dbReference type="SAM" id="MobiDB-lite"/>
    </source>
</evidence>
<feature type="compositionally biased region" description="Low complexity" evidence="1">
    <location>
        <begin position="20"/>
        <end position="31"/>
    </location>
</feature>
<dbReference type="SUPFAM" id="SSF46689">
    <property type="entry name" value="Homeodomain-like"/>
    <property type="match status" value="1"/>
</dbReference>
<organism evidence="2 3">
    <name type="scientific">Arabis nemorensis</name>
    <dbReference type="NCBI Taxonomy" id="586526"/>
    <lineage>
        <taxon>Eukaryota</taxon>
        <taxon>Viridiplantae</taxon>
        <taxon>Streptophyta</taxon>
        <taxon>Embryophyta</taxon>
        <taxon>Tracheophyta</taxon>
        <taxon>Spermatophyta</taxon>
        <taxon>Magnoliopsida</taxon>
        <taxon>eudicotyledons</taxon>
        <taxon>Gunneridae</taxon>
        <taxon>Pentapetalae</taxon>
        <taxon>rosids</taxon>
        <taxon>malvids</taxon>
        <taxon>Brassicales</taxon>
        <taxon>Brassicaceae</taxon>
        <taxon>Arabideae</taxon>
        <taxon>Arabis</taxon>
    </lineage>
</organism>
<feature type="compositionally biased region" description="Basic residues" evidence="1">
    <location>
        <begin position="9"/>
        <end position="19"/>
    </location>
</feature>
<evidence type="ECO:0000313" key="3">
    <source>
        <dbReference type="Proteomes" id="UP000489600"/>
    </source>
</evidence>
<reference evidence="2" key="1">
    <citation type="submission" date="2019-07" db="EMBL/GenBank/DDBJ databases">
        <authorList>
            <person name="Dittberner H."/>
        </authorList>
    </citation>
    <scope>NUCLEOTIDE SEQUENCE [LARGE SCALE GENOMIC DNA]</scope>
</reference>
<evidence type="ECO:0000313" key="2">
    <source>
        <dbReference type="EMBL" id="VVA99845.1"/>
    </source>
</evidence>
<protein>
    <submittedName>
        <fullName evidence="2">Uncharacterized protein</fullName>
    </submittedName>
</protein>
<keyword evidence="3" id="KW-1185">Reference proteome</keyword>
<dbReference type="Gene3D" id="1.10.10.60">
    <property type="entry name" value="Homeodomain-like"/>
    <property type="match status" value="1"/>
</dbReference>
<gene>
    <name evidence="2" type="ORF">ANE_LOCUS10290</name>
</gene>
<dbReference type="AlphaFoldDB" id="A0A565BF97"/>
<name>A0A565BF97_9BRAS</name>
<accession>A0A565BF97</accession>
<proteinExistence type="predicted"/>
<feature type="region of interest" description="Disordered" evidence="1">
    <location>
        <begin position="1"/>
        <end position="63"/>
    </location>
</feature>